<protein>
    <submittedName>
        <fullName evidence="6">Armadillo-type protein</fullName>
    </submittedName>
</protein>
<dbReference type="GO" id="GO:0008033">
    <property type="term" value="P:tRNA processing"/>
    <property type="evidence" value="ECO:0007669"/>
    <property type="project" value="UniProtKB-KW"/>
</dbReference>
<dbReference type="GO" id="GO:0005049">
    <property type="term" value="F:nuclear export signal receptor activity"/>
    <property type="evidence" value="ECO:0007669"/>
    <property type="project" value="InterPro"/>
</dbReference>
<evidence type="ECO:0000256" key="1">
    <source>
        <dbReference type="ARBA" id="ARBA00009466"/>
    </source>
</evidence>
<comment type="function">
    <text evidence="3">tRNA nucleus export receptor which facilitates tRNA translocation across the nuclear pore complex. Involved in pre-tRNA splicing, probably by affecting the interaction of pre-tRNA with splicing endonuclease.</text>
</comment>
<evidence type="ECO:0000259" key="5">
    <source>
        <dbReference type="PROSITE" id="PS50166"/>
    </source>
</evidence>
<evidence type="ECO:0000313" key="6">
    <source>
        <dbReference type="EMBL" id="KAK3322100.1"/>
    </source>
</evidence>
<dbReference type="GO" id="GO:0003723">
    <property type="term" value="F:RNA binding"/>
    <property type="evidence" value="ECO:0007669"/>
    <property type="project" value="TreeGrafter"/>
</dbReference>
<evidence type="ECO:0000256" key="2">
    <source>
        <dbReference type="ARBA" id="ARBA00022694"/>
    </source>
</evidence>
<reference evidence="6" key="2">
    <citation type="submission" date="2023-06" db="EMBL/GenBank/DDBJ databases">
        <authorList>
            <consortium name="Lawrence Berkeley National Laboratory"/>
            <person name="Haridas S."/>
            <person name="Hensen N."/>
            <person name="Bonometti L."/>
            <person name="Westerberg I."/>
            <person name="Brannstrom I.O."/>
            <person name="Guillou S."/>
            <person name="Cros-Aarteil S."/>
            <person name="Calhoun S."/>
            <person name="Kuo A."/>
            <person name="Mondo S."/>
            <person name="Pangilinan J."/>
            <person name="Riley R."/>
            <person name="Labutti K."/>
            <person name="Andreopoulos B."/>
            <person name="Lipzen A."/>
            <person name="Chen C."/>
            <person name="Yanf M."/>
            <person name="Daum C."/>
            <person name="Ng V."/>
            <person name="Clum A."/>
            <person name="Steindorff A."/>
            <person name="Ohm R."/>
            <person name="Martin F."/>
            <person name="Silar P."/>
            <person name="Natvig D."/>
            <person name="Lalanne C."/>
            <person name="Gautier V."/>
            <person name="Ament-Velasquez S.L."/>
            <person name="Kruys A."/>
            <person name="Hutchinson M.I."/>
            <person name="Powell A.J."/>
            <person name="Barry K."/>
            <person name="Miller A.N."/>
            <person name="Grigoriev I.V."/>
            <person name="Debuchy R."/>
            <person name="Gladieux P."/>
            <person name="Thoren M.H."/>
            <person name="Johannesson H."/>
        </authorList>
    </citation>
    <scope>NUCLEOTIDE SEQUENCE</scope>
    <source>
        <strain evidence="6">CBS 118394</strain>
    </source>
</reference>
<sequence>MASSQSNGAATAAPGGDAVLARIHDALNLVHSPYSANQSRQEAQAFLEQVKNTGEAPSHGFTLASAKNQAPIVRHYGLSLLEHAVKHKWADYSPEEREYLRGWILQLSENVSKEDPSYLRSKIAQLWVEVAKRCWAAEWMDMDALLVRLWQVQDSPIHKEFVLQILEILSDEIFNGEDAVVAVREGALSKACVEIFTPASVLTEHFPNRQIGPNVRYGDDGWISRVTQLIAECLNQDLEPNEDVKACAVRALAVLNSVMPWAIPKAIHAAGCRPTICNCLSTSNVSIQKAALEVLHSLYSRSSLTSEEFVDLVVPMYNTDLVDLCRRLFEWSTVDAQDIDDDKYQFAKKFSEMISYLGNYLERKFTAIPPQNNVQQFMELLIQVVQSQSLVVSIPVLVTWTRLLSHRSLGPAAATSTPLILPLLDICSSRLIRYESLPDDTEDPTYVLLMEDTDTVPERHAFLGNYRRYSCQVIESIVQLKLSDAFSYILEQAENAFQTLYDGQPPLNPSNYSKNSMPVLRVDAHATVVEAALKGYVKWRSLHKHIPDEQQKATSIEGYFEEWCSRRLEAKFEDPLIRKRILQLLVAFSTTALDSNAGFMLKVLEHILMTWPALQPEHRTFNDAIRDLQTESMVELQRLASKMPDHLLDVYDQLENKVKEMVASGTLDEKRQIAYQSFLFIIIHRATRIDPELRLARLATFITPVKDQWKDTSLKQALSSFEGFCRLLGLDQAQKYLASRRIDGINDWGSAELDAEGLALQSELEQRQTFLPLRSTKSFLTYSVEKIEKNSAPYMASCTLWQDGFSLILPELLKFLSYAHACHDPKNWTLLPAEMRSVVGRVLSDRFWQAGISEGSKDDFYARVMDKKNTVEGLASTIRGTVRFVRETCYAIIYCMSRLDLQFYGFVELPGPLANALFADSFSLSAHQVINLLNLVRYLVDHCPVDLRDHFLPPLIAACFQQMDAKISYEWEKLGSRETVQAAGDELTEEMKAESILRQLTYSAVIMVADFLDPARTTTLTDKRDQPQEGESAVKHPSLRKFCLMHGDIVSKLLVFGSHAIQVHDSRCCGVMLRVFRSIVPEFTTDSAKHLKEAGYPAAVEESFPIPEETAREIREFISNDVLRAAITSLHEPYFVESQKELGALIAAILVSYCPLTPTPRNILFSLPGVNSQEIDRAIEYISRPGQHPRQQRAIILDLLKDLKGVSISEMGKLTKSVGVKSSVKKSGRSKMAQEFMTPSTERVASGTANAGASGDRKSPDLEGVAGMFKEEGN</sequence>
<dbReference type="InterPro" id="IPR011989">
    <property type="entry name" value="ARM-like"/>
</dbReference>
<dbReference type="PANTHER" id="PTHR11223">
    <property type="entry name" value="EXPORTIN 1/5"/>
    <property type="match status" value="1"/>
</dbReference>
<feature type="compositionally biased region" description="Polar residues" evidence="4">
    <location>
        <begin position="1237"/>
        <end position="1251"/>
    </location>
</feature>
<dbReference type="GO" id="GO:0005737">
    <property type="term" value="C:cytoplasm"/>
    <property type="evidence" value="ECO:0007669"/>
    <property type="project" value="TreeGrafter"/>
</dbReference>
<name>A0AAE0M7U3_9PEZI</name>
<dbReference type="Pfam" id="PF03810">
    <property type="entry name" value="IBN_N"/>
    <property type="match status" value="1"/>
</dbReference>
<dbReference type="SUPFAM" id="SSF48371">
    <property type="entry name" value="ARM repeat"/>
    <property type="match status" value="1"/>
</dbReference>
<comment type="caution">
    <text evidence="6">The sequence shown here is derived from an EMBL/GenBank/DDBJ whole genome shotgun (WGS) entry which is preliminary data.</text>
</comment>
<dbReference type="Pfam" id="PF08389">
    <property type="entry name" value="Xpo1"/>
    <property type="match status" value="1"/>
</dbReference>
<organism evidence="6 7">
    <name type="scientific">Apodospora peruviana</name>
    <dbReference type="NCBI Taxonomy" id="516989"/>
    <lineage>
        <taxon>Eukaryota</taxon>
        <taxon>Fungi</taxon>
        <taxon>Dikarya</taxon>
        <taxon>Ascomycota</taxon>
        <taxon>Pezizomycotina</taxon>
        <taxon>Sordariomycetes</taxon>
        <taxon>Sordariomycetidae</taxon>
        <taxon>Sordariales</taxon>
        <taxon>Lasiosphaeriaceae</taxon>
        <taxon>Apodospora</taxon>
    </lineage>
</organism>
<dbReference type="AlphaFoldDB" id="A0AAE0M7U3"/>
<dbReference type="InterPro" id="IPR016024">
    <property type="entry name" value="ARM-type_fold"/>
</dbReference>
<dbReference type="GO" id="GO:0031267">
    <property type="term" value="F:small GTPase binding"/>
    <property type="evidence" value="ECO:0007669"/>
    <property type="project" value="InterPro"/>
</dbReference>
<evidence type="ECO:0000256" key="3">
    <source>
        <dbReference type="ARBA" id="ARBA00025147"/>
    </source>
</evidence>
<feature type="domain" description="Importin N-terminal" evidence="5">
    <location>
        <begin position="43"/>
        <end position="110"/>
    </location>
</feature>
<dbReference type="GO" id="GO:0005634">
    <property type="term" value="C:nucleus"/>
    <property type="evidence" value="ECO:0007669"/>
    <property type="project" value="TreeGrafter"/>
</dbReference>
<dbReference type="Pfam" id="PF19273">
    <property type="entry name" value="Exportin-5"/>
    <property type="match status" value="1"/>
</dbReference>
<dbReference type="GO" id="GO:0006405">
    <property type="term" value="P:RNA export from nucleus"/>
    <property type="evidence" value="ECO:0007669"/>
    <property type="project" value="TreeGrafter"/>
</dbReference>
<proteinExistence type="inferred from homology"/>
<dbReference type="Proteomes" id="UP001283341">
    <property type="component" value="Unassembled WGS sequence"/>
</dbReference>
<gene>
    <name evidence="6" type="ORF">B0H66DRAFT_553352</name>
</gene>
<feature type="region of interest" description="Disordered" evidence="4">
    <location>
        <begin position="1228"/>
        <end position="1274"/>
    </location>
</feature>
<accession>A0AAE0M7U3</accession>
<dbReference type="Gene3D" id="1.25.10.10">
    <property type="entry name" value="Leucine-rich Repeat Variant"/>
    <property type="match status" value="1"/>
</dbReference>
<dbReference type="PANTHER" id="PTHR11223:SF3">
    <property type="entry name" value="EXPORTIN-5"/>
    <property type="match status" value="1"/>
</dbReference>
<evidence type="ECO:0000313" key="7">
    <source>
        <dbReference type="Proteomes" id="UP001283341"/>
    </source>
</evidence>
<reference evidence="6" key="1">
    <citation type="journal article" date="2023" name="Mol. Phylogenet. Evol.">
        <title>Genome-scale phylogeny and comparative genomics of the fungal order Sordariales.</title>
        <authorList>
            <person name="Hensen N."/>
            <person name="Bonometti L."/>
            <person name="Westerberg I."/>
            <person name="Brannstrom I.O."/>
            <person name="Guillou S."/>
            <person name="Cros-Aarteil S."/>
            <person name="Calhoun S."/>
            <person name="Haridas S."/>
            <person name="Kuo A."/>
            <person name="Mondo S."/>
            <person name="Pangilinan J."/>
            <person name="Riley R."/>
            <person name="LaButti K."/>
            <person name="Andreopoulos B."/>
            <person name="Lipzen A."/>
            <person name="Chen C."/>
            <person name="Yan M."/>
            <person name="Daum C."/>
            <person name="Ng V."/>
            <person name="Clum A."/>
            <person name="Steindorff A."/>
            <person name="Ohm R.A."/>
            <person name="Martin F."/>
            <person name="Silar P."/>
            <person name="Natvig D.O."/>
            <person name="Lalanne C."/>
            <person name="Gautier V."/>
            <person name="Ament-Velasquez S.L."/>
            <person name="Kruys A."/>
            <person name="Hutchinson M.I."/>
            <person name="Powell A.J."/>
            <person name="Barry K."/>
            <person name="Miller A.N."/>
            <person name="Grigoriev I.V."/>
            <person name="Debuchy R."/>
            <person name="Gladieux P."/>
            <person name="Hiltunen Thoren M."/>
            <person name="Johannesson H."/>
        </authorList>
    </citation>
    <scope>NUCLEOTIDE SEQUENCE</scope>
    <source>
        <strain evidence="6">CBS 118394</strain>
    </source>
</reference>
<dbReference type="PROSITE" id="PS50166">
    <property type="entry name" value="IMPORTIN_B_NT"/>
    <property type="match status" value="1"/>
</dbReference>
<dbReference type="EMBL" id="JAUEDM010000003">
    <property type="protein sequence ID" value="KAK3322100.1"/>
    <property type="molecule type" value="Genomic_DNA"/>
</dbReference>
<dbReference type="InterPro" id="IPR045065">
    <property type="entry name" value="XPO1/5"/>
</dbReference>
<keyword evidence="2" id="KW-0819">tRNA processing</keyword>
<keyword evidence="7" id="KW-1185">Reference proteome</keyword>
<dbReference type="SMART" id="SM00913">
    <property type="entry name" value="IBN_N"/>
    <property type="match status" value="1"/>
</dbReference>
<dbReference type="GO" id="GO:0006611">
    <property type="term" value="P:protein export from nucleus"/>
    <property type="evidence" value="ECO:0007669"/>
    <property type="project" value="InterPro"/>
</dbReference>
<dbReference type="InterPro" id="IPR045478">
    <property type="entry name" value="Exportin-5_C"/>
</dbReference>
<evidence type="ECO:0000256" key="4">
    <source>
        <dbReference type="SAM" id="MobiDB-lite"/>
    </source>
</evidence>
<dbReference type="GO" id="GO:0042565">
    <property type="term" value="C:RNA nuclear export complex"/>
    <property type="evidence" value="ECO:0007669"/>
    <property type="project" value="TreeGrafter"/>
</dbReference>
<dbReference type="InterPro" id="IPR013598">
    <property type="entry name" value="Exportin-1/Importin-b-like"/>
</dbReference>
<dbReference type="InterPro" id="IPR001494">
    <property type="entry name" value="Importin-beta_N"/>
</dbReference>
<comment type="similarity">
    <text evidence="1">Belongs to the exportin family.</text>
</comment>